<proteinExistence type="inferred from homology"/>
<dbReference type="GO" id="GO:0043565">
    <property type="term" value="F:sequence-specific DNA binding"/>
    <property type="evidence" value="ECO:0007669"/>
    <property type="project" value="InterPro"/>
</dbReference>
<feature type="compositionally biased region" description="Low complexity" evidence="9">
    <location>
        <begin position="416"/>
        <end position="430"/>
    </location>
</feature>
<dbReference type="GO" id="GO:0003700">
    <property type="term" value="F:DNA-binding transcription factor activity"/>
    <property type="evidence" value="ECO:0007669"/>
    <property type="project" value="InterPro"/>
</dbReference>
<dbReference type="AlphaFoldDB" id="A0A7J7IMY5"/>
<evidence type="ECO:0000259" key="10">
    <source>
        <dbReference type="SMART" id="SM00415"/>
    </source>
</evidence>
<evidence type="ECO:0000256" key="6">
    <source>
        <dbReference type="ARBA" id="ARBA00023163"/>
    </source>
</evidence>
<dbReference type="InterPro" id="IPR036390">
    <property type="entry name" value="WH_DNA-bd_sf"/>
</dbReference>
<dbReference type="PANTHER" id="PTHR10015:SF427">
    <property type="entry name" value="HEAT SHOCK FACTOR PROTEIN"/>
    <property type="match status" value="1"/>
</dbReference>
<keyword evidence="7" id="KW-0539">Nucleus</keyword>
<accession>A0A7J7IMY5</accession>
<organism evidence="11 12">
    <name type="scientific">Cyanidiococcus yangmingshanensis</name>
    <dbReference type="NCBI Taxonomy" id="2690220"/>
    <lineage>
        <taxon>Eukaryota</taxon>
        <taxon>Rhodophyta</taxon>
        <taxon>Bangiophyceae</taxon>
        <taxon>Cyanidiales</taxon>
        <taxon>Cyanidiaceae</taxon>
        <taxon>Cyanidiococcus</taxon>
    </lineage>
</organism>
<dbReference type="InterPro" id="IPR036388">
    <property type="entry name" value="WH-like_DNA-bd_sf"/>
</dbReference>
<dbReference type="InterPro" id="IPR000232">
    <property type="entry name" value="HSF_DNA-bd"/>
</dbReference>
<evidence type="ECO:0000256" key="5">
    <source>
        <dbReference type="ARBA" id="ARBA00023125"/>
    </source>
</evidence>
<evidence type="ECO:0000256" key="4">
    <source>
        <dbReference type="ARBA" id="ARBA00023015"/>
    </source>
</evidence>
<keyword evidence="6" id="KW-0804">Transcription</keyword>
<evidence type="ECO:0000256" key="9">
    <source>
        <dbReference type="SAM" id="MobiDB-lite"/>
    </source>
</evidence>
<comment type="subcellular location">
    <subcellularLocation>
        <location evidence="1">Nucleus</location>
    </subcellularLocation>
</comment>
<evidence type="ECO:0000256" key="8">
    <source>
        <dbReference type="RuleBase" id="RU004020"/>
    </source>
</evidence>
<feature type="region of interest" description="Disordered" evidence="9">
    <location>
        <begin position="236"/>
        <end position="255"/>
    </location>
</feature>
<feature type="compositionally biased region" description="Polar residues" evidence="9">
    <location>
        <begin position="236"/>
        <end position="248"/>
    </location>
</feature>
<feature type="compositionally biased region" description="Polar residues" evidence="9">
    <location>
        <begin position="137"/>
        <end position="150"/>
    </location>
</feature>
<feature type="domain" description="HSF-type DNA-binding" evidence="10">
    <location>
        <begin position="33"/>
        <end position="126"/>
    </location>
</feature>
<protein>
    <recommendedName>
        <fullName evidence="10">HSF-type DNA-binding domain-containing protein</fullName>
    </recommendedName>
</protein>
<keyword evidence="4" id="KW-0805">Transcription regulation</keyword>
<evidence type="ECO:0000313" key="11">
    <source>
        <dbReference type="EMBL" id="KAF6003681.1"/>
    </source>
</evidence>
<evidence type="ECO:0000256" key="1">
    <source>
        <dbReference type="ARBA" id="ARBA00004123"/>
    </source>
</evidence>
<dbReference type="OrthoDB" id="6019at2759"/>
<dbReference type="FunFam" id="1.10.10.10:FF:000037">
    <property type="entry name" value="Heat stress transcription factor B-4"/>
    <property type="match status" value="1"/>
</dbReference>
<dbReference type="EMBL" id="VWRR01000006">
    <property type="protein sequence ID" value="KAF6003681.1"/>
    <property type="molecule type" value="Genomic_DNA"/>
</dbReference>
<comment type="caution">
    <text evidence="11">The sequence shown here is derived from an EMBL/GenBank/DDBJ whole genome shotgun (WGS) entry which is preliminary data.</text>
</comment>
<keyword evidence="12" id="KW-1185">Reference proteome</keyword>
<keyword evidence="3" id="KW-0597">Phosphoprotein</keyword>
<name>A0A7J7IMY5_9RHOD</name>
<comment type="similarity">
    <text evidence="8">Belongs to the HSF family.</text>
</comment>
<feature type="region of interest" description="Disordered" evidence="9">
    <location>
        <begin position="123"/>
        <end position="179"/>
    </location>
</feature>
<evidence type="ECO:0000256" key="3">
    <source>
        <dbReference type="ARBA" id="ARBA00022553"/>
    </source>
</evidence>
<comment type="subunit">
    <text evidence="2">Homotrimer.</text>
</comment>
<dbReference type="Gene3D" id="1.10.10.10">
    <property type="entry name" value="Winged helix-like DNA-binding domain superfamily/Winged helix DNA-binding domain"/>
    <property type="match status" value="1"/>
</dbReference>
<dbReference type="PRINTS" id="PR00056">
    <property type="entry name" value="HSFDOMAIN"/>
</dbReference>
<feature type="compositionally biased region" description="Low complexity" evidence="9">
    <location>
        <begin position="13"/>
        <end position="24"/>
    </location>
</feature>
<dbReference type="Proteomes" id="UP000530660">
    <property type="component" value="Unassembled WGS sequence"/>
</dbReference>
<dbReference type="GO" id="GO:0005634">
    <property type="term" value="C:nucleus"/>
    <property type="evidence" value="ECO:0007669"/>
    <property type="project" value="UniProtKB-SubCell"/>
</dbReference>
<evidence type="ECO:0000313" key="12">
    <source>
        <dbReference type="Proteomes" id="UP000530660"/>
    </source>
</evidence>
<feature type="compositionally biased region" description="Polar residues" evidence="9">
    <location>
        <begin position="396"/>
        <end position="409"/>
    </location>
</feature>
<dbReference type="SMART" id="SM00415">
    <property type="entry name" value="HSF"/>
    <property type="match status" value="1"/>
</dbReference>
<reference evidence="11 12" key="1">
    <citation type="journal article" date="2020" name="J. Phycol.">
        <title>Comparative genome analysis reveals Cyanidiococcus gen. nov., a new extremophilic red algal genus sister to Cyanidioschyzon (Cyanidioschyzonaceae, Rhodophyta).</title>
        <authorList>
            <person name="Liu S.-L."/>
            <person name="Chiang Y.-R."/>
            <person name="Yoon H.S."/>
            <person name="Fu H.-Y."/>
        </authorList>
    </citation>
    <scope>NUCLEOTIDE SEQUENCE [LARGE SCALE GENOMIC DNA]</scope>
    <source>
        <strain evidence="11 12">THAL066</strain>
    </source>
</reference>
<evidence type="ECO:0000256" key="7">
    <source>
        <dbReference type="ARBA" id="ARBA00023242"/>
    </source>
</evidence>
<feature type="region of interest" description="Disordered" evidence="9">
    <location>
        <begin position="395"/>
        <end position="448"/>
    </location>
</feature>
<feature type="region of interest" description="Disordered" evidence="9">
    <location>
        <begin position="1"/>
        <end position="31"/>
    </location>
</feature>
<keyword evidence="5" id="KW-0238">DNA-binding</keyword>
<gene>
    <name evidence="11" type="ORF">F1559_004455</name>
</gene>
<dbReference type="SUPFAM" id="SSF46785">
    <property type="entry name" value="Winged helix' DNA-binding domain"/>
    <property type="match status" value="1"/>
</dbReference>
<evidence type="ECO:0000256" key="2">
    <source>
        <dbReference type="ARBA" id="ARBA00011233"/>
    </source>
</evidence>
<dbReference type="PANTHER" id="PTHR10015">
    <property type="entry name" value="HEAT SHOCK TRANSCRIPTION FACTOR"/>
    <property type="match status" value="1"/>
</dbReference>
<dbReference type="Pfam" id="PF00447">
    <property type="entry name" value="HSF_DNA-bind"/>
    <property type="match status" value="1"/>
</dbReference>
<sequence length="448" mass="48583">MDLLARAAETKSGGESSEGSPGRSSSERVKRAEPTPFVMKLYELVSDPSTDDLCAWTEAGDAFVVLEPGRFTSEILPRYFKHHNFSSFVRQLNQYAFNKSSCVRLEYRNPNFRRDRHDLLALIERRPNRRPTPPNPSSFGSDATAPSLSGESPKKVRLPSPPPTAPTHEAASSWPGGGYGPRRPAQVCWGPYHGRSAEVFSSSGNVGWPILMNAPGAYGTHSPRSHPSRLETASNRNLGAEQYTSRPSFSPDLASKMPLWSRSEDAPTSTLQNMTRSQAESASCTFSEELVKQGGHLGMLKPQLSSVGRPEKSPTSALVATLRQRLEAENTEYVHINTVLSLVAEIEAQQERELFGICTETMHIVDRFRSHLLALCARRCGRACGFAVEAAVSVGGRSTTASNPPSGGTESPMDQALSSTTTDAQAASTSMPGSTNQGMLLDEQSPDV</sequence>